<dbReference type="EMBL" id="MN079165">
    <property type="protein sequence ID" value="QEA06726.1"/>
    <property type="molecule type" value="Genomic_DNA"/>
</dbReference>
<dbReference type="Gene3D" id="1.10.150.320">
    <property type="entry name" value="Photosystem II 12 kDa extrinsic protein"/>
    <property type="match status" value="1"/>
</dbReference>
<organism evidence="2">
    <name type="scientific">uncultured organism</name>
    <dbReference type="NCBI Taxonomy" id="155900"/>
    <lineage>
        <taxon>unclassified sequences</taxon>
        <taxon>environmental samples</taxon>
    </lineage>
</organism>
<dbReference type="Pfam" id="PF12836">
    <property type="entry name" value="HHH_3"/>
    <property type="match status" value="1"/>
</dbReference>
<sequence length="267" mass="28625">MAGLLALQLALAAFALLARGAAAVPVLVREWRRRRQSARLERRAREIERGDRAAAEWTPAEAVAALVLIVAARGRGEQAGAAVARLAETLRRHANSAPLVGASDRLPGIAAALDGRRVAANRGTEDDLALLVLVGRRLGVRLPAETVTGLLYEVDDLARENGPRTRLQDWMLEVFADAAGLHLVPQEEDQEQGQAQRRAETSGTTAYSESGGIDIDTADFDCLHAIPHIGPERAQAIIGRRPLEGIEQLTALGGISPKRLQRFGISA</sequence>
<dbReference type="SUPFAM" id="SSF47781">
    <property type="entry name" value="RuvA domain 2-like"/>
    <property type="match status" value="1"/>
</dbReference>
<gene>
    <name evidence="2" type="ORF">KBTEX_03067</name>
</gene>
<evidence type="ECO:0000313" key="2">
    <source>
        <dbReference type="EMBL" id="QEA06726.1"/>
    </source>
</evidence>
<accession>A0A5B8RDP7</accession>
<dbReference type="AlphaFoldDB" id="A0A5B8RDP7"/>
<evidence type="ECO:0000256" key="1">
    <source>
        <dbReference type="SAM" id="MobiDB-lite"/>
    </source>
</evidence>
<dbReference type="InterPro" id="IPR010994">
    <property type="entry name" value="RuvA_2-like"/>
</dbReference>
<evidence type="ECO:0008006" key="3">
    <source>
        <dbReference type="Google" id="ProtNLM"/>
    </source>
</evidence>
<reference evidence="2" key="1">
    <citation type="submission" date="2019-06" db="EMBL/GenBank/DDBJ databases">
        <authorList>
            <person name="Murdoch R.W."/>
            <person name="Fathepure B."/>
        </authorList>
    </citation>
    <scope>NUCLEOTIDE SEQUENCE</scope>
</reference>
<proteinExistence type="predicted"/>
<protein>
    <recommendedName>
        <fullName evidence="3">Helix-hairpin-helix DNA-binding motif class 1 domain-containing protein</fullName>
    </recommendedName>
</protein>
<name>A0A5B8RDP7_9ZZZZ</name>
<feature type="region of interest" description="Disordered" evidence="1">
    <location>
        <begin position="187"/>
        <end position="212"/>
    </location>
</feature>